<reference evidence="2" key="1">
    <citation type="submission" date="2022-11" db="UniProtKB">
        <authorList>
            <consortium name="WormBaseParasite"/>
        </authorList>
    </citation>
    <scope>IDENTIFICATION</scope>
</reference>
<evidence type="ECO:0000313" key="2">
    <source>
        <dbReference type="WBParaSite" id="nRc.2.0.1.t36234-RA"/>
    </source>
</evidence>
<dbReference type="AlphaFoldDB" id="A0A915KE69"/>
<protein>
    <submittedName>
        <fullName evidence="2">Uncharacterized protein</fullName>
    </submittedName>
</protein>
<evidence type="ECO:0000313" key="1">
    <source>
        <dbReference type="Proteomes" id="UP000887565"/>
    </source>
</evidence>
<accession>A0A915KE69</accession>
<sequence length="90" mass="10538">MLQISNQIQQGIANYTLGMGIKKLVLQFFKTFDQQFRDNPPLPESVKLEILRPTIDPDDKTEKERDQMIITQFYSKVLPVKQATMDKHKE</sequence>
<name>A0A915KE69_ROMCU</name>
<keyword evidence="1" id="KW-1185">Reference proteome</keyword>
<organism evidence="1 2">
    <name type="scientific">Romanomermis culicivorax</name>
    <name type="common">Nematode worm</name>
    <dbReference type="NCBI Taxonomy" id="13658"/>
    <lineage>
        <taxon>Eukaryota</taxon>
        <taxon>Metazoa</taxon>
        <taxon>Ecdysozoa</taxon>
        <taxon>Nematoda</taxon>
        <taxon>Enoplea</taxon>
        <taxon>Dorylaimia</taxon>
        <taxon>Mermithida</taxon>
        <taxon>Mermithoidea</taxon>
        <taxon>Mermithidae</taxon>
        <taxon>Romanomermis</taxon>
    </lineage>
</organism>
<dbReference type="WBParaSite" id="nRc.2.0.1.t36234-RA">
    <property type="protein sequence ID" value="nRc.2.0.1.t36234-RA"/>
    <property type="gene ID" value="nRc.2.0.1.g36234"/>
</dbReference>
<proteinExistence type="predicted"/>
<dbReference type="Proteomes" id="UP000887565">
    <property type="component" value="Unplaced"/>
</dbReference>